<organism evidence="1">
    <name type="scientific">hydrothermal vent metagenome</name>
    <dbReference type="NCBI Taxonomy" id="652676"/>
    <lineage>
        <taxon>unclassified sequences</taxon>
        <taxon>metagenomes</taxon>
        <taxon>ecological metagenomes</taxon>
    </lineage>
</organism>
<sequence length="109" mass="12843">MARKGLEEGREEKEEYWRGHIQECGRSGSSQAEYCRRHKLSPKSYTYWKRRLREKSSVRFIPIEVKAALQPPAADTTGIVLYKEEYRIEIKEGFNPEVLGKVLRTLREL</sequence>
<dbReference type="AlphaFoldDB" id="A0A3B1DCG5"/>
<reference evidence="1" key="1">
    <citation type="submission" date="2018-06" db="EMBL/GenBank/DDBJ databases">
        <authorList>
            <person name="Zhirakovskaya E."/>
        </authorList>
    </citation>
    <scope>NUCLEOTIDE SEQUENCE</scope>
</reference>
<gene>
    <name evidence="1" type="ORF">MNBD_NITROSPIRAE03-1904</name>
</gene>
<accession>A0A3B1DCG5</accession>
<protein>
    <recommendedName>
        <fullName evidence="2">Transposase</fullName>
    </recommendedName>
</protein>
<proteinExistence type="predicted"/>
<dbReference type="NCBIfam" id="NF047593">
    <property type="entry name" value="IS66_ISAeme5_TnpA"/>
    <property type="match status" value="1"/>
</dbReference>
<dbReference type="EMBL" id="UOGI01000197">
    <property type="protein sequence ID" value="VAX33688.1"/>
    <property type="molecule type" value="Genomic_DNA"/>
</dbReference>
<evidence type="ECO:0000313" key="1">
    <source>
        <dbReference type="EMBL" id="VAX33688.1"/>
    </source>
</evidence>
<name>A0A3B1DCG5_9ZZZZ</name>
<evidence type="ECO:0008006" key="2">
    <source>
        <dbReference type="Google" id="ProtNLM"/>
    </source>
</evidence>